<evidence type="ECO:0000313" key="2">
    <source>
        <dbReference type="Proteomes" id="UP001054837"/>
    </source>
</evidence>
<keyword evidence="2" id="KW-1185">Reference proteome</keyword>
<protein>
    <submittedName>
        <fullName evidence="1">Uncharacterized protein</fullName>
    </submittedName>
</protein>
<sequence length="95" mass="10615">MKGVAHDYILRSWGPSGGLSEFGTLRGGAFFFHQGKFGKRGKFLGNKISKWPEIEWTNASECNLRNSGRSLWEDITLIAQEISPKTSLGKNEKRG</sequence>
<organism evidence="1 2">
    <name type="scientific">Caerostris darwini</name>
    <dbReference type="NCBI Taxonomy" id="1538125"/>
    <lineage>
        <taxon>Eukaryota</taxon>
        <taxon>Metazoa</taxon>
        <taxon>Ecdysozoa</taxon>
        <taxon>Arthropoda</taxon>
        <taxon>Chelicerata</taxon>
        <taxon>Arachnida</taxon>
        <taxon>Araneae</taxon>
        <taxon>Araneomorphae</taxon>
        <taxon>Entelegynae</taxon>
        <taxon>Araneoidea</taxon>
        <taxon>Araneidae</taxon>
        <taxon>Caerostris</taxon>
    </lineage>
</organism>
<evidence type="ECO:0000313" key="1">
    <source>
        <dbReference type="EMBL" id="GIY75217.1"/>
    </source>
</evidence>
<comment type="caution">
    <text evidence="1">The sequence shown here is derived from an EMBL/GenBank/DDBJ whole genome shotgun (WGS) entry which is preliminary data.</text>
</comment>
<accession>A0AAV4VXR5</accession>
<reference evidence="1 2" key="1">
    <citation type="submission" date="2021-06" db="EMBL/GenBank/DDBJ databases">
        <title>Caerostris darwini draft genome.</title>
        <authorList>
            <person name="Kono N."/>
            <person name="Arakawa K."/>
        </authorList>
    </citation>
    <scope>NUCLEOTIDE SEQUENCE [LARGE SCALE GENOMIC DNA]</scope>
</reference>
<proteinExistence type="predicted"/>
<gene>
    <name evidence="1" type="ORF">CDAR_188921</name>
</gene>
<name>A0AAV4VXR5_9ARAC</name>
<dbReference type="AlphaFoldDB" id="A0AAV4VXR5"/>
<dbReference type="EMBL" id="BPLQ01013830">
    <property type="protein sequence ID" value="GIY75217.1"/>
    <property type="molecule type" value="Genomic_DNA"/>
</dbReference>
<dbReference type="Proteomes" id="UP001054837">
    <property type="component" value="Unassembled WGS sequence"/>
</dbReference>